<dbReference type="GO" id="GO:0032259">
    <property type="term" value="P:methylation"/>
    <property type="evidence" value="ECO:0007669"/>
    <property type="project" value="UniProtKB-KW"/>
</dbReference>
<dbReference type="EMBL" id="BHXQ01000005">
    <property type="protein sequence ID" value="GCC52399.1"/>
    <property type="molecule type" value="Genomic_DNA"/>
</dbReference>
<dbReference type="SUPFAM" id="SSF53335">
    <property type="entry name" value="S-adenosyl-L-methionine-dependent methyltransferases"/>
    <property type="match status" value="1"/>
</dbReference>
<dbReference type="InterPro" id="IPR006342">
    <property type="entry name" value="FkbM_mtfrase"/>
</dbReference>
<dbReference type="GO" id="GO:0006888">
    <property type="term" value="P:endoplasmic reticulum to Golgi vesicle-mediated transport"/>
    <property type="evidence" value="ECO:0007669"/>
    <property type="project" value="TreeGrafter"/>
</dbReference>
<dbReference type="NCBIfam" id="TIGR01444">
    <property type="entry name" value="fkbM_fam"/>
    <property type="match status" value="1"/>
</dbReference>
<name>A0A401UBY3_9BACT</name>
<dbReference type="AlphaFoldDB" id="A0A401UBY3"/>
<keyword evidence="2" id="KW-0489">Methyltransferase</keyword>
<protein>
    <submittedName>
        <fullName evidence="2">FkbM family methyltransferase</fullName>
    </submittedName>
</protein>
<dbReference type="PANTHER" id="PTHR34009">
    <property type="entry name" value="PROTEIN STAR"/>
    <property type="match status" value="1"/>
</dbReference>
<keyword evidence="3" id="KW-1185">Reference proteome</keyword>
<dbReference type="GO" id="GO:0016197">
    <property type="term" value="P:endosomal transport"/>
    <property type="evidence" value="ECO:0007669"/>
    <property type="project" value="TreeGrafter"/>
</dbReference>
<keyword evidence="2" id="KW-0808">Transferase</keyword>
<accession>A0A401UBY3</accession>
<dbReference type="GO" id="GO:0008168">
    <property type="term" value="F:methyltransferase activity"/>
    <property type="evidence" value="ECO:0007669"/>
    <property type="project" value="UniProtKB-KW"/>
</dbReference>
<dbReference type="PANTHER" id="PTHR34009:SF2">
    <property type="entry name" value="PROTEIN STAR"/>
    <property type="match status" value="1"/>
</dbReference>
<evidence type="ECO:0000259" key="1">
    <source>
        <dbReference type="Pfam" id="PF05050"/>
    </source>
</evidence>
<dbReference type="Pfam" id="PF05050">
    <property type="entry name" value="Methyltransf_21"/>
    <property type="match status" value="1"/>
</dbReference>
<proteinExistence type="predicted"/>
<evidence type="ECO:0000313" key="3">
    <source>
        <dbReference type="Proteomes" id="UP000288227"/>
    </source>
</evidence>
<dbReference type="InterPro" id="IPR053202">
    <property type="entry name" value="EGF_Rcpt_Signaling_Reg"/>
</dbReference>
<gene>
    <name evidence="2" type="ORF">SanaruYs_26360</name>
</gene>
<dbReference type="InterPro" id="IPR029063">
    <property type="entry name" value="SAM-dependent_MTases_sf"/>
</dbReference>
<dbReference type="RefSeq" id="WP_127123059.1">
    <property type="nucleotide sequence ID" value="NZ_BHXQ01000005.1"/>
</dbReference>
<evidence type="ECO:0000313" key="2">
    <source>
        <dbReference type="EMBL" id="GCC52399.1"/>
    </source>
</evidence>
<feature type="domain" description="Methyltransferase FkbM" evidence="1">
    <location>
        <begin position="61"/>
        <end position="248"/>
    </location>
</feature>
<dbReference type="GO" id="GO:0005886">
    <property type="term" value="C:plasma membrane"/>
    <property type="evidence" value="ECO:0007669"/>
    <property type="project" value="TreeGrafter"/>
</dbReference>
<dbReference type="OrthoDB" id="930965at2"/>
<comment type="caution">
    <text evidence="2">The sequence shown here is derived from an EMBL/GenBank/DDBJ whole genome shotgun (WGS) entry which is preliminary data.</text>
</comment>
<dbReference type="Gene3D" id="3.40.50.150">
    <property type="entry name" value="Vaccinia Virus protein VP39"/>
    <property type="match status" value="1"/>
</dbReference>
<dbReference type="Proteomes" id="UP000288227">
    <property type="component" value="Unassembled WGS sequence"/>
</dbReference>
<organism evidence="2 3">
    <name type="scientific">Chryseotalea sanaruensis</name>
    <dbReference type="NCBI Taxonomy" id="2482724"/>
    <lineage>
        <taxon>Bacteria</taxon>
        <taxon>Pseudomonadati</taxon>
        <taxon>Bacteroidota</taxon>
        <taxon>Cytophagia</taxon>
        <taxon>Cytophagales</taxon>
        <taxon>Chryseotaleaceae</taxon>
        <taxon>Chryseotalea</taxon>
    </lineage>
</organism>
<sequence>MILTGFKKFYKQLLFDLNANSKFYGAIYKIYLKHFYKPSKDSLAVLIDEFSKKRGKVKFIQIGANDGFYHDPLYKFIKRDAWEGVLLEPQPYVFETFLKRLHKNNPAIHLVNAALDYNDGERKIYRIAFSNSRWATGLSTLDKSVLEKVIASGHIDRLAKRYGEKIPASINEYISDEPINCMSVDTLMSKYSMTQLDWLQIDAEGYDYEIIKMFNIEKTQPSVIAYESSHLSAEDKSACEAYLIKNGYTLQQIKENTVAQKNTIQ</sequence>
<dbReference type="GO" id="GO:0005737">
    <property type="term" value="C:cytoplasm"/>
    <property type="evidence" value="ECO:0007669"/>
    <property type="project" value="GOC"/>
</dbReference>
<reference evidence="2 3" key="1">
    <citation type="submission" date="2018-11" db="EMBL/GenBank/DDBJ databases">
        <title>Chryseotalea sanarue gen. nov., sp., nov., a member of the family Cytophagaceae, isolated from a brackish lake in Hamamatsu Japan.</title>
        <authorList>
            <person name="Maejima Y."/>
            <person name="Iino T."/>
            <person name="Muraguchi Y."/>
            <person name="Fukuda K."/>
            <person name="Ohkuma M."/>
            <person name="Moriuchi R."/>
            <person name="Dohra H."/>
            <person name="Kimbara K."/>
            <person name="Shintani M."/>
        </authorList>
    </citation>
    <scope>NUCLEOTIDE SEQUENCE [LARGE SCALE GENOMIC DNA]</scope>
    <source>
        <strain evidence="2 3">Ys</strain>
    </source>
</reference>